<evidence type="ECO:0000256" key="1">
    <source>
        <dbReference type="SAM" id="Phobius"/>
    </source>
</evidence>
<reference evidence="2 3" key="1">
    <citation type="submission" date="2018-06" db="EMBL/GenBank/DDBJ databases">
        <authorList>
            <consortium name="Pathogen Informatics"/>
            <person name="Doyle S."/>
        </authorList>
    </citation>
    <scope>NUCLEOTIDE SEQUENCE [LARGE SCALE GENOMIC DNA]</scope>
    <source>
        <strain evidence="2 3">NCTC13337</strain>
    </source>
</reference>
<organism evidence="2 3">
    <name type="scientific">Suttonella ornithocola</name>
    <dbReference type="NCBI Taxonomy" id="279832"/>
    <lineage>
        <taxon>Bacteria</taxon>
        <taxon>Pseudomonadati</taxon>
        <taxon>Pseudomonadota</taxon>
        <taxon>Gammaproteobacteria</taxon>
        <taxon>Cardiobacteriales</taxon>
        <taxon>Cardiobacteriaceae</taxon>
        <taxon>Suttonella</taxon>
    </lineage>
</organism>
<keyword evidence="3" id="KW-1185">Reference proteome</keyword>
<evidence type="ECO:0000313" key="3">
    <source>
        <dbReference type="Proteomes" id="UP000254601"/>
    </source>
</evidence>
<keyword evidence="1" id="KW-0812">Transmembrane</keyword>
<feature type="transmembrane region" description="Helical" evidence="1">
    <location>
        <begin position="87"/>
        <end position="106"/>
    </location>
</feature>
<dbReference type="EMBL" id="UHIC01000001">
    <property type="protein sequence ID" value="SUO96795.1"/>
    <property type="molecule type" value="Genomic_DNA"/>
</dbReference>
<feature type="transmembrane region" description="Helical" evidence="1">
    <location>
        <begin position="57"/>
        <end position="81"/>
    </location>
</feature>
<proteinExistence type="predicted"/>
<dbReference type="Proteomes" id="UP000254601">
    <property type="component" value="Unassembled WGS sequence"/>
</dbReference>
<evidence type="ECO:0000313" key="2">
    <source>
        <dbReference type="EMBL" id="SUO96795.1"/>
    </source>
</evidence>
<dbReference type="AlphaFoldDB" id="A0A380MW55"/>
<protein>
    <submittedName>
        <fullName evidence="2">Uncharacterized protein</fullName>
    </submittedName>
</protein>
<dbReference type="RefSeq" id="WP_072577405.1">
    <property type="nucleotide sequence ID" value="NZ_LWHB01000170.1"/>
</dbReference>
<keyword evidence="1" id="KW-1133">Transmembrane helix</keyword>
<sequence>MKTPIFLSYQKFENYIDDLLEEGKGLEFTEETKKIEKIEFFLKQVKRLNIIITIRSITLIISSLFTILVGFLFLILAFFQLKQEGELNLSLMSALLLIIPCTLPLLKTLDLDLKTSDRFNQKIHGISVCKNK</sequence>
<keyword evidence="1" id="KW-0472">Membrane</keyword>
<gene>
    <name evidence="2" type="ORF">NCTC13337_02022</name>
</gene>
<name>A0A380MW55_9GAMM</name>
<accession>A0A380MW55</accession>